<name>A0AAQ4FJD7_AMBAM</name>
<dbReference type="PROSITE" id="PS51885">
    <property type="entry name" value="NEPRILYSIN"/>
    <property type="match status" value="1"/>
</dbReference>
<gene>
    <name evidence="2" type="ORF">V5799_023350</name>
</gene>
<feature type="domain" description="Peptidase M13 C-terminal" evidence="1">
    <location>
        <begin position="470"/>
        <end position="645"/>
    </location>
</feature>
<dbReference type="Gene3D" id="3.40.390.10">
    <property type="entry name" value="Collagenase (Catalytic Domain)"/>
    <property type="match status" value="1"/>
</dbReference>
<organism evidence="2 3">
    <name type="scientific">Amblyomma americanum</name>
    <name type="common">Lone star tick</name>
    <dbReference type="NCBI Taxonomy" id="6943"/>
    <lineage>
        <taxon>Eukaryota</taxon>
        <taxon>Metazoa</taxon>
        <taxon>Ecdysozoa</taxon>
        <taxon>Arthropoda</taxon>
        <taxon>Chelicerata</taxon>
        <taxon>Arachnida</taxon>
        <taxon>Acari</taxon>
        <taxon>Parasitiformes</taxon>
        <taxon>Ixodida</taxon>
        <taxon>Ixodoidea</taxon>
        <taxon>Ixodidae</taxon>
        <taxon>Amblyomminae</taxon>
        <taxon>Amblyomma</taxon>
    </lineage>
</organism>
<comment type="caution">
    <text evidence="2">The sequence shown here is derived from an EMBL/GenBank/DDBJ whole genome shotgun (WGS) entry which is preliminary data.</text>
</comment>
<dbReference type="SUPFAM" id="SSF55486">
    <property type="entry name" value="Metalloproteases ('zincins'), catalytic domain"/>
    <property type="match status" value="1"/>
</dbReference>
<protein>
    <recommendedName>
        <fullName evidence="1">Peptidase M13 C-terminal domain-containing protein</fullName>
    </recommendedName>
</protein>
<evidence type="ECO:0000259" key="1">
    <source>
        <dbReference type="Pfam" id="PF01431"/>
    </source>
</evidence>
<dbReference type="GO" id="GO:0004222">
    <property type="term" value="F:metalloendopeptidase activity"/>
    <property type="evidence" value="ECO:0007669"/>
    <property type="project" value="InterPro"/>
</dbReference>
<dbReference type="PANTHER" id="PTHR11733">
    <property type="entry name" value="ZINC METALLOPROTEASE FAMILY M13 NEPRILYSIN-RELATED"/>
    <property type="match status" value="1"/>
</dbReference>
<evidence type="ECO:0000313" key="2">
    <source>
        <dbReference type="EMBL" id="KAK8786873.1"/>
    </source>
</evidence>
<dbReference type="EMBL" id="JARKHS020002321">
    <property type="protein sequence ID" value="KAK8786873.1"/>
    <property type="molecule type" value="Genomic_DNA"/>
</dbReference>
<accession>A0AAQ4FJD7</accession>
<proteinExistence type="predicted"/>
<dbReference type="PANTHER" id="PTHR11733:SF241">
    <property type="entry name" value="GH26575P-RELATED"/>
    <property type="match status" value="1"/>
</dbReference>
<dbReference type="Proteomes" id="UP001321473">
    <property type="component" value="Unassembled WGS sequence"/>
</dbReference>
<dbReference type="InterPro" id="IPR018497">
    <property type="entry name" value="Peptidase_M13_C"/>
</dbReference>
<dbReference type="Pfam" id="PF01431">
    <property type="entry name" value="Peptidase_M13"/>
    <property type="match status" value="1"/>
</dbReference>
<dbReference type="InterPro" id="IPR042089">
    <property type="entry name" value="Peptidase_M13_dom_2"/>
</dbReference>
<dbReference type="InterPro" id="IPR024079">
    <property type="entry name" value="MetalloPept_cat_dom_sf"/>
</dbReference>
<dbReference type="AlphaFoldDB" id="A0AAQ4FJD7"/>
<dbReference type="Gene3D" id="1.10.1380.10">
    <property type="entry name" value="Neutral endopeptidase , domain2"/>
    <property type="match status" value="1"/>
</dbReference>
<sequence length="647" mass="72693">MKVCGTRGCVEHALALGIDQSRILLACDDFSALICPSWKHGDVDVITTVNAQAVLLWAITVEKMSLDAYEREAVVNRPLSMMRHCMHRSGDDADAVIYLLELVDRSSFAWPTLDDDHEPPITDYSRPLQLLLELSVLWQLPLWFRVHVLPAKTPLQRGRAVVLSPSALSAIWHGLHKALLLYEEAYSIYLSFFNSSIFKYRPPSESFASFLTTRVNVQTQVLGLFSSAFHDPYKQPRLVEIRSLPTWIRKVGAGEWVKALVSVYGSEQNITMSDLILATNENLLKAVDSIFNAYTAQDVLFHTIWWFVQSVGAATSNNLFLTLNEHPSGRYFQRVICFDHVATTYNVLLASIDKALLLPTERLSIVGVLENIRAVALEKVRSYAKLNATTREVLAAVLENMSTIIWPVNDFGIPEGFEQFYGEAYRGKGGFFGEWRWSRLQMQNRSAALFTSKEYVAAAEVYSFVSNRLATYNPILNTISVSMAALRPPFYYKGGTSAMTYAGLGYIYAQEIFEALDILTHLFNGGTVMKASDAQETTAFWNASWCPAAINNRFTYPELPALDVAYTAYVKYKDTATDLPLKGLPHFRPEKIFFATFCHCSCYFNPSKRVKVSQVCKAAAQNFDHFARAFSCPAGSEMNKSPKCSYS</sequence>
<evidence type="ECO:0000313" key="3">
    <source>
        <dbReference type="Proteomes" id="UP001321473"/>
    </source>
</evidence>
<dbReference type="InterPro" id="IPR000718">
    <property type="entry name" value="Peptidase_M13"/>
</dbReference>
<reference evidence="2 3" key="1">
    <citation type="journal article" date="2023" name="Arcadia Sci">
        <title>De novo assembly of a long-read Amblyomma americanum tick genome.</title>
        <authorList>
            <person name="Chou S."/>
            <person name="Poskanzer K.E."/>
            <person name="Rollins M."/>
            <person name="Thuy-Boun P.S."/>
        </authorList>
    </citation>
    <scope>NUCLEOTIDE SEQUENCE [LARGE SCALE GENOMIC DNA]</scope>
    <source>
        <strain evidence="2">F_SG_1</strain>
        <tissue evidence="2">Salivary glands</tissue>
    </source>
</reference>
<keyword evidence="3" id="KW-1185">Reference proteome</keyword>
<dbReference type="GO" id="GO:0005886">
    <property type="term" value="C:plasma membrane"/>
    <property type="evidence" value="ECO:0007669"/>
    <property type="project" value="TreeGrafter"/>
</dbReference>
<dbReference type="GO" id="GO:0016485">
    <property type="term" value="P:protein processing"/>
    <property type="evidence" value="ECO:0007669"/>
    <property type="project" value="TreeGrafter"/>
</dbReference>